<dbReference type="EMBL" id="FNID01000012">
    <property type="protein sequence ID" value="SDN13514.1"/>
    <property type="molecule type" value="Genomic_DNA"/>
</dbReference>
<dbReference type="OrthoDB" id="9785602at2"/>
<dbReference type="RefSeq" id="WP_092639381.1">
    <property type="nucleotide sequence ID" value="NZ_FNID01000012.1"/>
</dbReference>
<dbReference type="Gene3D" id="3.40.630.30">
    <property type="match status" value="1"/>
</dbReference>
<dbReference type="Proteomes" id="UP000199182">
    <property type="component" value="Unassembled WGS sequence"/>
</dbReference>
<dbReference type="Pfam" id="PF13302">
    <property type="entry name" value="Acetyltransf_3"/>
    <property type="match status" value="1"/>
</dbReference>
<proteinExistence type="predicted"/>
<evidence type="ECO:0000259" key="1">
    <source>
        <dbReference type="PROSITE" id="PS51186"/>
    </source>
</evidence>
<accession>A0A1G9YWP1</accession>
<dbReference type="InterPro" id="IPR051531">
    <property type="entry name" value="N-acetyltransferase"/>
</dbReference>
<dbReference type="InterPro" id="IPR016181">
    <property type="entry name" value="Acyl_CoA_acyltransferase"/>
</dbReference>
<reference evidence="2 3" key="1">
    <citation type="submission" date="2016-10" db="EMBL/GenBank/DDBJ databases">
        <authorList>
            <person name="de Groot N.N."/>
        </authorList>
    </citation>
    <scope>NUCLEOTIDE SEQUENCE [LARGE SCALE GENOMIC DNA]</scope>
    <source>
        <strain evidence="2 3">CGMCC 1.5012</strain>
    </source>
</reference>
<dbReference type="InterPro" id="IPR000182">
    <property type="entry name" value="GNAT_dom"/>
</dbReference>
<keyword evidence="3" id="KW-1185">Reference proteome</keyword>
<feature type="domain" description="N-acetyltransferase" evidence="1">
    <location>
        <begin position="15"/>
        <end position="180"/>
    </location>
</feature>
<dbReference type="PANTHER" id="PTHR43792">
    <property type="entry name" value="GNAT FAMILY, PUTATIVE (AFU_ORTHOLOGUE AFUA_3G00765)-RELATED-RELATED"/>
    <property type="match status" value="1"/>
</dbReference>
<dbReference type="PANTHER" id="PTHR43792:SF1">
    <property type="entry name" value="N-ACETYLTRANSFERASE DOMAIN-CONTAINING PROTEIN"/>
    <property type="match status" value="1"/>
</dbReference>
<protein>
    <submittedName>
        <fullName evidence="2">Ribosomal-protein-alanine N-acetyltransferase</fullName>
    </submittedName>
</protein>
<sequence length="185" mass="21394">MLTHKGTVQIESERLVLRRFHVSDVREAYDVWMSDPRVSLFMRWQAHKDVEETRKLIETWISQYSNPAFYQWAITLKETGELIGAIGLVTINEHDACADVGYCLGQRYWGSGYMTEALSAVLCYAFSQVGFNRMETYHSVDNPGSGRVMEKAGMHYEGLARQKYRSNRGLEDVKMYAALKDEYLR</sequence>
<keyword evidence="2" id="KW-0808">Transferase</keyword>
<gene>
    <name evidence="2" type="ORF">SAMN05192585_1126</name>
</gene>
<dbReference type="GO" id="GO:0016747">
    <property type="term" value="F:acyltransferase activity, transferring groups other than amino-acyl groups"/>
    <property type="evidence" value="ECO:0007669"/>
    <property type="project" value="InterPro"/>
</dbReference>
<dbReference type="PROSITE" id="PS51186">
    <property type="entry name" value="GNAT"/>
    <property type="match status" value="1"/>
</dbReference>
<organism evidence="2 3">
    <name type="scientific">Acetanaerobacterium elongatum</name>
    <dbReference type="NCBI Taxonomy" id="258515"/>
    <lineage>
        <taxon>Bacteria</taxon>
        <taxon>Bacillati</taxon>
        <taxon>Bacillota</taxon>
        <taxon>Clostridia</taxon>
        <taxon>Eubacteriales</taxon>
        <taxon>Oscillospiraceae</taxon>
        <taxon>Acetanaerobacterium</taxon>
    </lineage>
</organism>
<evidence type="ECO:0000313" key="2">
    <source>
        <dbReference type="EMBL" id="SDN13514.1"/>
    </source>
</evidence>
<dbReference type="STRING" id="258515.SAMN05192585_1126"/>
<name>A0A1G9YWP1_9FIRM</name>
<evidence type="ECO:0000313" key="3">
    <source>
        <dbReference type="Proteomes" id="UP000199182"/>
    </source>
</evidence>
<dbReference type="AlphaFoldDB" id="A0A1G9YWP1"/>
<dbReference type="SUPFAM" id="SSF55729">
    <property type="entry name" value="Acyl-CoA N-acyltransferases (Nat)"/>
    <property type="match status" value="1"/>
</dbReference>